<name>A0ABW4L1K4_9MICO</name>
<dbReference type="CDD" id="cd00207">
    <property type="entry name" value="fer2"/>
    <property type="match status" value="1"/>
</dbReference>
<organism evidence="7 8">
    <name type="scientific">Georgenia deserti</name>
    <dbReference type="NCBI Taxonomy" id="2093781"/>
    <lineage>
        <taxon>Bacteria</taxon>
        <taxon>Bacillati</taxon>
        <taxon>Actinomycetota</taxon>
        <taxon>Actinomycetes</taxon>
        <taxon>Micrococcales</taxon>
        <taxon>Bogoriellaceae</taxon>
        <taxon>Georgenia</taxon>
    </lineage>
</organism>
<dbReference type="Proteomes" id="UP001597277">
    <property type="component" value="Unassembled WGS sequence"/>
</dbReference>
<protein>
    <submittedName>
        <fullName evidence="7">2Fe-2S iron-sulfur cluster-binding protein</fullName>
    </submittedName>
</protein>
<dbReference type="SUPFAM" id="SSF47741">
    <property type="entry name" value="CO dehydrogenase ISP C-domain like"/>
    <property type="match status" value="1"/>
</dbReference>
<dbReference type="InterPro" id="IPR051452">
    <property type="entry name" value="Diverse_Oxidoreductases"/>
</dbReference>
<dbReference type="Gene3D" id="3.30.530.20">
    <property type="match status" value="1"/>
</dbReference>
<dbReference type="RefSeq" id="WP_388003463.1">
    <property type="nucleotide sequence ID" value="NZ_JBHUEE010000002.1"/>
</dbReference>
<feature type="domain" description="2Fe-2S ferredoxin-type" evidence="6">
    <location>
        <begin position="35"/>
        <end position="111"/>
    </location>
</feature>
<dbReference type="SUPFAM" id="SSF54292">
    <property type="entry name" value="2Fe-2S ferredoxin-like"/>
    <property type="match status" value="1"/>
</dbReference>
<comment type="caution">
    <text evidence="7">The sequence shown here is derived from an EMBL/GenBank/DDBJ whole genome shotgun (WGS) entry which is preliminary data.</text>
</comment>
<dbReference type="Pfam" id="PF01799">
    <property type="entry name" value="Fer2_2"/>
    <property type="match status" value="1"/>
</dbReference>
<dbReference type="PROSITE" id="PS51085">
    <property type="entry name" value="2FE2S_FER_2"/>
    <property type="match status" value="1"/>
</dbReference>
<evidence type="ECO:0000256" key="1">
    <source>
        <dbReference type="ARBA" id="ARBA00022714"/>
    </source>
</evidence>
<dbReference type="EMBL" id="JBHUEE010000002">
    <property type="protein sequence ID" value="MFD1717368.1"/>
    <property type="molecule type" value="Genomic_DNA"/>
</dbReference>
<keyword evidence="3" id="KW-0560">Oxidoreductase</keyword>
<dbReference type="InterPro" id="IPR001041">
    <property type="entry name" value="2Fe-2S_ferredoxin-type"/>
</dbReference>
<proteinExistence type="predicted"/>
<evidence type="ECO:0000256" key="4">
    <source>
        <dbReference type="ARBA" id="ARBA00023004"/>
    </source>
</evidence>
<dbReference type="InterPro" id="IPR012675">
    <property type="entry name" value="Beta-grasp_dom_sf"/>
</dbReference>
<dbReference type="Pfam" id="PF00111">
    <property type="entry name" value="Fer2"/>
    <property type="match status" value="1"/>
</dbReference>
<evidence type="ECO:0000313" key="8">
    <source>
        <dbReference type="Proteomes" id="UP001597277"/>
    </source>
</evidence>
<evidence type="ECO:0000256" key="2">
    <source>
        <dbReference type="ARBA" id="ARBA00022723"/>
    </source>
</evidence>
<dbReference type="CDD" id="cd07823">
    <property type="entry name" value="SRPBCC_5"/>
    <property type="match status" value="1"/>
</dbReference>
<dbReference type="InterPro" id="IPR010419">
    <property type="entry name" value="CO_DH_gsu"/>
</dbReference>
<dbReference type="Gene3D" id="1.10.150.120">
    <property type="entry name" value="[2Fe-2S]-binding domain"/>
    <property type="match status" value="1"/>
</dbReference>
<keyword evidence="8" id="KW-1185">Reference proteome</keyword>
<sequence length="419" mass="44069">MTPLRHLTETLRRTTGRATPASDPQPLRVDADATVRVQLTVNGRAAEVDVAPRVTLADALRDHLGLTGTHLGCEHGVCGMCTVTVDGEAARACLLLACQLDGAEIMTVEGLGRPDDLHPLQESFGRHHALQCGFCTPGMLMSAYDLLDHEPGVRAEDLPEKMSGVLCRCTGYRHIIDAVADVADTHPDAVPPPRNCGHQALLPRTTLGGPGAAAEDGPSAVAAAREISLPQSEPTVRIALEHEVGAPPGEVWDVMNDTERLAACLPGAELLADHGDDRYAGRIRVALGPIKLAFLGDIHVTERDAEHRSLRAVAQAADAGGGTVQADVRLAARTRPDGAPGSVIHAEADLFMVGRIAQFGRSLAGDVSTDMFAQFAAALDAAARGDEPAVAAAPPSAVAMLTRLVSSRARALRDRLARR</sequence>
<evidence type="ECO:0000256" key="5">
    <source>
        <dbReference type="ARBA" id="ARBA00023014"/>
    </source>
</evidence>
<keyword evidence="2" id="KW-0479">Metal-binding</keyword>
<dbReference type="InterPro" id="IPR036884">
    <property type="entry name" value="2Fe-2S-bd_dom_sf"/>
</dbReference>
<dbReference type="InterPro" id="IPR002888">
    <property type="entry name" value="2Fe-2S-bd"/>
</dbReference>
<dbReference type="InterPro" id="IPR006058">
    <property type="entry name" value="2Fe2S_fd_BS"/>
</dbReference>
<reference evidence="8" key="1">
    <citation type="journal article" date="2019" name="Int. J. Syst. Evol. Microbiol.">
        <title>The Global Catalogue of Microorganisms (GCM) 10K type strain sequencing project: providing services to taxonomists for standard genome sequencing and annotation.</title>
        <authorList>
            <consortium name="The Broad Institute Genomics Platform"/>
            <consortium name="The Broad Institute Genome Sequencing Center for Infectious Disease"/>
            <person name="Wu L."/>
            <person name="Ma J."/>
        </authorList>
    </citation>
    <scope>NUCLEOTIDE SEQUENCE [LARGE SCALE GENOMIC DNA]</scope>
    <source>
        <strain evidence="8">JCM 17130</strain>
    </source>
</reference>
<keyword evidence="1" id="KW-0001">2Fe-2S</keyword>
<dbReference type="InterPro" id="IPR036010">
    <property type="entry name" value="2Fe-2S_ferredoxin-like_sf"/>
</dbReference>
<dbReference type="Pfam" id="PF06240">
    <property type="entry name" value="COXG"/>
    <property type="match status" value="1"/>
</dbReference>
<dbReference type="PANTHER" id="PTHR44379:SF8">
    <property type="entry name" value="XANTHINE DEHYDROGENASE IRON-SULFUR-BINDING SUBUNIT XDHC-RELATED"/>
    <property type="match status" value="1"/>
</dbReference>
<dbReference type="InterPro" id="IPR023393">
    <property type="entry name" value="START-like_dom_sf"/>
</dbReference>
<dbReference type="SUPFAM" id="SSF55961">
    <property type="entry name" value="Bet v1-like"/>
    <property type="match status" value="1"/>
</dbReference>
<dbReference type="Gene3D" id="3.10.20.30">
    <property type="match status" value="1"/>
</dbReference>
<evidence type="ECO:0000313" key="7">
    <source>
        <dbReference type="EMBL" id="MFD1717368.1"/>
    </source>
</evidence>
<dbReference type="PROSITE" id="PS00197">
    <property type="entry name" value="2FE2S_FER_1"/>
    <property type="match status" value="1"/>
</dbReference>
<keyword evidence="4" id="KW-0408">Iron</keyword>
<keyword evidence="5" id="KW-0411">Iron-sulfur</keyword>
<accession>A0ABW4L1K4</accession>
<gene>
    <name evidence="7" type="ORF">ACFSE6_05955</name>
</gene>
<dbReference type="PANTHER" id="PTHR44379">
    <property type="entry name" value="OXIDOREDUCTASE WITH IRON-SULFUR SUBUNIT"/>
    <property type="match status" value="1"/>
</dbReference>
<evidence type="ECO:0000256" key="3">
    <source>
        <dbReference type="ARBA" id="ARBA00023002"/>
    </source>
</evidence>
<evidence type="ECO:0000259" key="6">
    <source>
        <dbReference type="PROSITE" id="PS51085"/>
    </source>
</evidence>